<dbReference type="Ensembl" id="ENSGMOT00000050286.1">
    <property type="protein sequence ID" value="ENSGMOP00000067469.1"/>
    <property type="gene ID" value="ENSGMOG00000022368.1"/>
</dbReference>
<dbReference type="Gene3D" id="3.30.200.20">
    <property type="entry name" value="Phosphorylase Kinase, domain 1"/>
    <property type="match status" value="1"/>
</dbReference>
<dbReference type="InterPro" id="IPR000719">
    <property type="entry name" value="Prot_kinase_dom"/>
</dbReference>
<dbReference type="PANTHER" id="PTHR44329:SF39">
    <property type="entry name" value="MITOGEN-ACTIVATED PROTEIN KINASE KINASE KINASE 10"/>
    <property type="match status" value="1"/>
</dbReference>
<dbReference type="Gene3D" id="1.10.510.10">
    <property type="entry name" value="Transferase(Phosphotransferase) domain 1"/>
    <property type="match status" value="1"/>
</dbReference>
<dbReference type="GO" id="GO:0043065">
    <property type="term" value="P:positive regulation of apoptotic process"/>
    <property type="evidence" value="ECO:0007669"/>
    <property type="project" value="TreeGrafter"/>
</dbReference>
<dbReference type="PANTHER" id="PTHR44329">
    <property type="entry name" value="SERINE/THREONINE-PROTEIN KINASE TNNI3K-RELATED"/>
    <property type="match status" value="1"/>
</dbReference>
<dbReference type="GO" id="GO:0004706">
    <property type="term" value="F:JUN kinase kinase kinase activity"/>
    <property type="evidence" value="ECO:0007669"/>
    <property type="project" value="TreeGrafter"/>
</dbReference>
<evidence type="ECO:0000256" key="1">
    <source>
        <dbReference type="PROSITE-ProRule" id="PRU10141"/>
    </source>
</evidence>
<sequence length="216" mass="23481">MKIKMELAPGGGLVPGAVGAGDRPSEIDFSELVLEEVIGAGGFGKVYKGVWRGEEVAVKAARQDPDEDISVTAESVRQEARLFWMLRHPNIISLRGVCLKEPNLCLVMEYARGGGLNRALAGKRVPPRVLVNWAVQIATGMNYLHNQTIVPVIHRDLKSSNGKGPVGLGWFSPSWGRAEPLEVSVVFDTCQSSMGISHPTRLVSFLVKTHDLLWSG</sequence>
<dbReference type="SUPFAM" id="SSF56112">
    <property type="entry name" value="Protein kinase-like (PK-like)"/>
    <property type="match status" value="1"/>
</dbReference>
<dbReference type="GO" id="GO:0007017">
    <property type="term" value="P:microtubule-based process"/>
    <property type="evidence" value="ECO:0007669"/>
    <property type="project" value="TreeGrafter"/>
</dbReference>
<dbReference type="GO" id="GO:0005813">
    <property type="term" value="C:centrosome"/>
    <property type="evidence" value="ECO:0007669"/>
    <property type="project" value="TreeGrafter"/>
</dbReference>
<dbReference type="Proteomes" id="UP000694546">
    <property type="component" value="Chromosome 16"/>
</dbReference>
<reference evidence="3" key="1">
    <citation type="submission" date="2025-08" db="UniProtKB">
        <authorList>
            <consortium name="Ensembl"/>
        </authorList>
    </citation>
    <scope>IDENTIFICATION</scope>
</reference>
<dbReference type="Pfam" id="PF00069">
    <property type="entry name" value="Pkinase"/>
    <property type="match status" value="1"/>
</dbReference>
<dbReference type="GeneTree" id="ENSGT00940000160518"/>
<keyword evidence="1" id="KW-0067">ATP-binding</keyword>
<name>A0A8C5CYE7_GADMO</name>
<protein>
    <recommendedName>
        <fullName evidence="2">Protein kinase domain-containing protein</fullName>
    </recommendedName>
</protein>
<organism evidence="3 4">
    <name type="scientific">Gadus morhua</name>
    <name type="common">Atlantic cod</name>
    <dbReference type="NCBI Taxonomy" id="8049"/>
    <lineage>
        <taxon>Eukaryota</taxon>
        <taxon>Metazoa</taxon>
        <taxon>Chordata</taxon>
        <taxon>Craniata</taxon>
        <taxon>Vertebrata</taxon>
        <taxon>Euteleostomi</taxon>
        <taxon>Actinopterygii</taxon>
        <taxon>Neopterygii</taxon>
        <taxon>Teleostei</taxon>
        <taxon>Neoteleostei</taxon>
        <taxon>Acanthomorphata</taxon>
        <taxon>Zeiogadaria</taxon>
        <taxon>Gadariae</taxon>
        <taxon>Gadiformes</taxon>
        <taxon>Gadoidei</taxon>
        <taxon>Gadidae</taxon>
        <taxon>Gadus</taxon>
    </lineage>
</organism>
<feature type="binding site" evidence="1">
    <location>
        <position position="59"/>
    </location>
    <ligand>
        <name>ATP</name>
        <dbReference type="ChEBI" id="CHEBI:30616"/>
    </ligand>
</feature>
<dbReference type="InterPro" id="IPR051681">
    <property type="entry name" value="Ser/Thr_Kinases-Pseudokinases"/>
</dbReference>
<proteinExistence type="predicted"/>
<dbReference type="PROSITE" id="PS50011">
    <property type="entry name" value="PROTEIN_KINASE_DOM"/>
    <property type="match status" value="1"/>
</dbReference>
<feature type="domain" description="Protein kinase" evidence="2">
    <location>
        <begin position="32"/>
        <end position="216"/>
    </location>
</feature>
<evidence type="ECO:0000313" key="4">
    <source>
        <dbReference type="Proteomes" id="UP000694546"/>
    </source>
</evidence>
<dbReference type="OMA" id="YENTAYK"/>
<dbReference type="InterPro" id="IPR017441">
    <property type="entry name" value="Protein_kinase_ATP_BS"/>
</dbReference>
<evidence type="ECO:0000259" key="2">
    <source>
        <dbReference type="PROSITE" id="PS50011"/>
    </source>
</evidence>
<dbReference type="PROSITE" id="PS00107">
    <property type="entry name" value="PROTEIN_KINASE_ATP"/>
    <property type="match status" value="1"/>
</dbReference>
<dbReference type="InterPro" id="IPR011009">
    <property type="entry name" value="Kinase-like_dom_sf"/>
</dbReference>
<reference evidence="3" key="2">
    <citation type="submission" date="2025-09" db="UniProtKB">
        <authorList>
            <consortium name="Ensembl"/>
        </authorList>
    </citation>
    <scope>IDENTIFICATION</scope>
</reference>
<keyword evidence="4" id="KW-1185">Reference proteome</keyword>
<evidence type="ECO:0000313" key="3">
    <source>
        <dbReference type="Ensembl" id="ENSGMOP00000067469.1"/>
    </source>
</evidence>
<dbReference type="GO" id="GO:0005524">
    <property type="term" value="F:ATP binding"/>
    <property type="evidence" value="ECO:0007669"/>
    <property type="project" value="UniProtKB-UniRule"/>
</dbReference>
<dbReference type="AlphaFoldDB" id="A0A8C5CYE7"/>
<dbReference type="SMART" id="SM00220">
    <property type="entry name" value="S_TKc"/>
    <property type="match status" value="1"/>
</dbReference>
<keyword evidence="1" id="KW-0547">Nucleotide-binding</keyword>
<accession>A0A8C5CYE7</accession>